<keyword evidence="4" id="KW-0862">Zinc</keyword>
<dbReference type="InterPro" id="IPR023871">
    <property type="entry name" value="MftE"/>
</dbReference>
<comment type="cofactor">
    <cofactor evidence="1">
        <name>Zn(2+)</name>
        <dbReference type="ChEBI" id="CHEBI:29105"/>
    </cofactor>
</comment>
<evidence type="ECO:0000256" key="3">
    <source>
        <dbReference type="ARBA" id="ARBA00022801"/>
    </source>
</evidence>
<dbReference type="AlphaFoldDB" id="A0A1V3WMD1"/>
<organism evidence="7 8">
    <name type="scientific">Mycobacterium kansasii</name>
    <dbReference type="NCBI Taxonomy" id="1768"/>
    <lineage>
        <taxon>Bacteria</taxon>
        <taxon>Bacillati</taxon>
        <taxon>Actinomycetota</taxon>
        <taxon>Actinomycetes</taxon>
        <taxon>Mycobacteriales</taxon>
        <taxon>Mycobacteriaceae</taxon>
        <taxon>Mycobacterium</taxon>
    </lineage>
</organism>
<dbReference type="InterPro" id="IPR024087">
    <property type="entry name" value="Creatininase-like_sf"/>
</dbReference>
<evidence type="ECO:0000256" key="1">
    <source>
        <dbReference type="ARBA" id="ARBA00001947"/>
    </source>
</evidence>
<keyword evidence="2" id="KW-0479">Metal-binding</keyword>
<dbReference type="GO" id="GO:0046872">
    <property type="term" value="F:metal ion binding"/>
    <property type="evidence" value="ECO:0007669"/>
    <property type="project" value="UniProtKB-KW"/>
</dbReference>
<dbReference type="EMBL" id="MVBM01000008">
    <property type="protein sequence ID" value="OOK67441.1"/>
    <property type="molecule type" value="Genomic_DNA"/>
</dbReference>
<dbReference type="InterPro" id="IPR003785">
    <property type="entry name" value="Creatininase/forma_Hydrolase"/>
</dbReference>
<evidence type="ECO:0000256" key="4">
    <source>
        <dbReference type="ARBA" id="ARBA00022833"/>
    </source>
</evidence>
<proteinExistence type="inferred from homology"/>
<evidence type="ECO:0000313" key="8">
    <source>
        <dbReference type="Proteomes" id="UP000189229"/>
    </source>
</evidence>
<dbReference type="PANTHER" id="PTHR35005">
    <property type="entry name" value="3-DEHYDRO-SCYLLO-INOSOSE HYDROLASE"/>
    <property type="match status" value="1"/>
</dbReference>
<dbReference type="NCBIfam" id="TIGR03964">
    <property type="entry name" value="mycofact_creat"/>
    <property type="match status" value="1"/>
</dbReference>
<protein>
    <submittedName>
        <fullName evidence="7">Creatinine amidohydrolase family protein</fullName>
    </submittedName>
</protein>
<evidence type="ECO:0000256" key="5">
    <source>
        <dbReference type="ARBA" id="ARBA00024029"/>
    </source>
</evidence>
<gene>
    <name evidence="7" type="ORF">BZL30_8007</name>
</gene>
<reference evidence="7 8" key="1">
    <citation type="submission" date="2017-02" db="EMBL/GenBank/DDBJ databases">
        <title>Complete genome sequences of Mycobacterium kansasii strains isolated from rhesus macaques.</title>
        <authorList>
            <person name="Panda A."/>
            <person name="Nagaraj S."/>
            <person name="Zhao X."/>
            <person name="Tettelin H."/>
            <person name="Detolla L.J."/>
        </authorList>
    </citation>
    <scope>NUCLEOTIDE SEQUENCE [LARGE SCALE GENOMIC DNA]</scope>
    <source>
        <strain evidence="7 8">11-3813</strain>
    </source>
</reference>
<comment type="similarity">
    <text evidence="5">Belongs to the creatininase superfamily.</text>
</comment>
<dbReference type="GO" id="GO:0016811">
    <property type="term" value="F:hydrolase activity, acting on carbon-nitrogen (but not peptide) bonds, in linear amides"/>
    <property type="evidence" value="ECO:0007669"/>
    <property type="project" value="TreeGrafter"/>
</dbReference>
<dbReference type="SUPFAM" id="SSF102215">
    <property type="entry name" value="Creatininase"/>
    <property type="match status" value="1"/>
</dbReference>
<keyword evidence="3 7" id="KW-0378">Hydrolase</keyword>
<name>A0A1V3WMD1_MYCKA</name>
<evidence type="ECO:0000256" key="6">
    <source>
        <dbReference type="SAM" id="MobiDB-lite"/>
    </source>
</evidence>
<dbReference type="Gene3D" id="3.40.50.10310">
    <property type="entry name" value="Creatininase"/>
    <property type="match status" value="1"/>
</dbReference>
<feature type="region of interest" description="Disordered" evidence="6">
    <location>
        <begin position="243"/>
        <end position="295"/>
    </location>
</feature>
<evidence type="ECO:0000313" key="7">
    <source>
        <dbReference type="EMBL" id="OOK67441.1"/>
    </source>
</evidence>
<dbReference type="Pfam" id="PF02633">
    <property type="entry name" value="Creatininase"/>
    <property type="match status" value="1"/>
</dbReference>
<dbReference type="GO" id="GO:0009231">
    <property type="term" value="P:riboflavin biosynthetic process"/>
    <property type="evidence" value="ECO:0007669"/>
    <property type="project" value="TreeGrafter"/>
</dbReference>
<dbReference type="PANTHER" id="PTHR35005:SF1">
    <property type="entry name" value="2-AMINO-5-FORMYLAMINO-6-RIBOSYLAMINOPYRIMIDIN-4(3H)-ONE 5'-MONOPHOSPHATE DEFORMYLASE"/>
    <property type="match status" value="1"/>
</dbReference>
<accession>A0A1V3WMD1</accession>
<feature type="region of interest" description="Disordered" evidence="6">
    <location>
        <begin position="171"/>
        <end position="209"/>
    </location>
</feature>
<feature type="compositionally biased region" description="Polar residues" evidence="6">
    <location>
        <begin position="192"/>
        <end position="203"/>
    </location>
</feature>
<comment type="caution">
    <text evidence="7">The sequence shown here is derived from an EMBL/GenBank/DDBJ whole genome shotgun (WGS) entry which is preliminary data.</text>
</comment>
<sequence length="295" mass="31013">MVPLGSTEQHGPHLPLDTDTRIATAVARAVAAGMPRPDWLVAPAIAYGASGEHQSFAGTISIGIDALAMLLVEYGRSATCWAGRLVFVNGHGGNIAALRRAVGQLRFEGRDAAWCPCSAVGGDAHAGHTETSVLLHISPDDVLTDRWLAGNGAPCRNCCRRCAAAESRPSARPGCWVIPPRRPRQRADASSRRWSTNAGSASTGGCPDATGCWHDPDPTAGWVRGAGRPPRAGARRRLGPARWFTDPAAPAGSRRSGHAFRRPAQGARRAHRATGPHPAGCHGGTSAPRQWPLIS</sequence>
<evidence type="ECO:0000256" key="2">
    <source>
        <dbReference type="ARBA" id="ARBA00022723"/>
    </source>
</evidence>
<dbReference type="Proteomes" id="UP000189229">
    <property type="component" value="Unassembled WGS sequence"/>
</dbReference>